<gene>
    <name evidence="7" type="ORF">NIES2119_28615</name>
</gene>
<proteinExistence type="predicted"/>
<name>A0A1U7I5C6_9CYAN</name>
<feature type="compositionally biased region" description="Polar residues" evidence="5">
    <location>
        <begin position="1504"/>
        <end position="1520"/>
    </location>
</feature>
<organism evidence="7 8">
    <name type="scientific">[Phormidium ambiguum] IAM M-71</name>
    <dbReference type="NCBI Taxonomy" id="454136"/>
    <lineage>
        <taxon>Bacteria</taxon>
        <taxon>Bacillati</taxon>
        <taxon>Cyanobacteriota</taxon>
        <taxon>Cyanophyceae</taxon>
        <taxon>Oscillatoriophycideae</taxon>
        <taxon>Aerosakkonematales</taxon>
        <taxon>Aerosakkonemataceae</taxon>
        <taxon>Floridanema</taxon>
    </lineage>
</organism>
<dbReference type="PANTHER" id="PTHR33841">
    <property type="entry name" value="DNA METHYLTRANSFERASE YEEA-RELATED"/>
    <property type="match status" value="1"/>
</dbReference>
<evidence type="ECO:0000313" key="8">
    <source>
        <dbReference type="Proteomes" id="UP000185860"/>
    </source>
</evidence>
<dbReference type="EMBL" id="MRCE01000050">
    <property type="protein sequence ID" value="OKH31443.1"/>
    <property type="molecule type" value="Genomic_DNA"/>
</dbReference>
<dbReference type="SUPFAM" id="SSF53335">
    <property type="entry name" value="S-adenosyl-L-methionine-dependent methyltransferases"/>
    <property type="match status" value="1"/>
</dbReference>
<dbReference type="GO" id="GO:0008170">
    <property type="term" value="F:N-methyltransferase activity"/>
    <property type="evidence" value="ECO:0007669"/>
    <property type="project" value="InterPro"/>
</dbReference>
<dbReference type="GO" id="GO:0032259">
    <property type="term" value="P:methylation"/>
    <property type="evidence" value="ECO:0007669"/>
    <property type="project" value="UniProtKB-KW"/>
</dbReference>
<dbReference type="RefSeq" id="WP_073596897.1">
    <property type="nucleotide sequence ID" value="NZ_MRCE01000050.1"/>
</dbReference>
<accession>A0A1U7I5C6</accession>
<dbReference type="Pfam" id="PF02384">
    <property type="entry name" value="N6_Mtase"/>
    <property type="match status" value="1"/>
</dbReference>
<dbReference type="InterPro" id="IPR050953">
    <property type="entry name" value="N4_N6_ade-DNA_methylase"/>
</dbReference>
<feature type="region of interest" description="Disordered" evidence="5">
    <location>
        <begin position="510"/>
        <end position="539"/>
    </location>
</feature>
<feature type="region of interest" description="Disordered" evidence="5">
    <location>
        <begin position="1504"/>
        <end position="1533"/>
    </location>
</feature>
<evidence type="ECO:0000259" key="6">
    <source>
        <dbReference type="Pfam" id="PF02384"/>
    </source>
</evidence>
<protein>
    <recommendedName>
        <fullName evidence="1">site-specific DNA-methyltransferase (adenine-specific)</fullName>
        <ecNumber evidence="1">2.1.1.72</ecNumber>
    </recommendedName>
</protein>
<evidence type="ECO:0000256" key="2">
    <source>
        <dbReference type="ARBA" id="ARBA00022603"/>
    </source>
</evidence>
<reference evidence="7 8" key="1">
    <citation type="submission" date="2016-11" db="EMBL/GenBank/DDBJ databases">
        <title>Draft Genome Sequences of Nine Cyanobacterial Strains from Diverse Habitats.</title>
        <authorList>
            <person name="Zhu T."/>
            <person name="Hou S."/>
            <person name="Lu X."/>
            <person name="Hess W.R."/>
        </authorList>
    </citation>
    <scope>NUCLEOTIDE SEQUENCE [LARGE SCALE GENOMIC DNA]</scope>
    <source>
        <strain evidence="7 8">IAM M-71</strain>
    </source>
</reference>
<keyword evidence="2" id="KW-0489">Methyltransferase</keyword>
<evidence type="ECO:0000256" key="4">
    <source>
        <dbReference type="ARBA" id="ARBA00047942"/>
    </source>
</evidence>
<dbReference type="Gene3D" id="3.40.50.150">
    <property type="entry name" value="Vaccinia Virus protein VP39"/>
    <property type="match status" value="2"/>
</dbReference>
<comment type="catalytic activity">
    <reaction evidence="4">
        <text>a 2'-deoxyadenosine in DNA + S-adenosyl-L-methionine = an N(6)-methyl-2'-deoxyadenosine in DNA + S-adenosyl-L-homocysteine + H(+)</text>
        <dbReference type="Rhea" id="RHEA:15197"/>
        <dbReference type="Rhea" id="RHEA-COMP:12418"/>
        <dbReference type="Rhea" id="RHEA-COMP:12419"/>
        <dbReference type="ChEBI" id="CHEBI:15378"/>
        <dbReference type="ChEBI" id="CHEBI:57856"/>
        <dbReference type="ChEBI" id="CHEBI:59789"/>
        <dbReference type="ChEBI" id="CHEBI:90615"/>
        <dbReference type="ChEBI" id="CHEBI:90616"/>
        <dbReference type="EC" id="2.1.1.72"/>
    </reaction>
</comment>
<sequence length="1533" mass="171707">MTLELLQQCTFTGPALPEPFVRFELEKELTKAKLLPKTTGNEGKELDEAWQVYRRKLRELATRGGALRVRNHAISPLVKLLGYDRIESDGEVETREGLESGGEVLITADNSTKLRVWCTDFETDLDAPAKRGAAYRYSYLRIAQRVLLTCGERLGLLTNGVELRLLISDPARPDSQITIAIDPHWKRGRNIPDSFLLLLALVSPNGVKALPELVEKARLQQARVTKELRVQARRAVERFIQEILDRPEQVSGVRGLGVSEQESGQLSGMNELASALDELASALNELASGISGQVSGQMSGVRGDVSGTENLTPTLDTSSFAKQLWKEGLIIVYRLLFILKLESSDNPAQAFSFASTSLWRNTFSPSMALANYARKVLDDGWETGSLLENGLRALFRLFAEGLSCTELNVKPLGGALFGANSTPILSKLKWGERAISHLLDQLLWTMPQAGKARERVHYGSLDVEDLGRVYEALLELEPGITTEPMCRLRRQKLEVVVPVAQGEKYRPVSSKEFSVELEQEEEDETEEEEEDTPKRGKKTKVDWIEEIPPGRFYLRVGLGRKASGSYYTPHSFVRFLVKETLEPQINERSPKDDPKPGEILKLKVLDPAMGSGHFLVEACRFLGDKLYEACRLCDELATEAEKQAEEIKNRISSAELSAETQLLETALSKAKLYRQRVIDLPDPDDKLLKYLPSSAPEKEETGYSQTEAIALCRRLVAVHCLYGVDKNPLAVELAKLSLWLESHGEGLPLTFLDHRLVVGDSLTGPFFEHLLKEPGSQDDVQKLIWQGVNQQFRNAINEALKHVRDLEATIGVNISEIQAKEAAKARLDRALAPFKIVAAAWAGGVMLGKGKCDDLAYSRLVQTVGTTGDLPEDLGQVSGFGYQVLESSDAEQLNPEKSKLLAMIARGLGVESVPSKREDLLAVLVSGECVPALSYDLTFAEVFYPSGNLGNRQGFDAVLGNPPWDRIRPFVKEFYAGIDIGILDASTKKERDSIEYKLSQQPNIKATFEAYTEEFDAQGRVHDAKFKWQSVRIGDVWAGRGNADAYCLFAEASTLFLKKGGLVGLVLPSAFHANEGATGIRQLYLENMGLKCCYSFENRRKIFEIHLSFKFATVIAQKGKITTEFPCGFYLHDDKCLFNGYTAQNLLIYSLDFIKKTGGDYLNLLELRSLKDLEVAEVCFLNGVSFGRVCEQINLQLGVQADMTRDKWRFIPTAEVLSDGKDPRKPDVSSQLIKMGYLVLHEGKTFWHFDDSWEERPNNVIHIQKLTDKTEWIRLACYFRVAYRAIASSTNERTIIFNVLPSGAVFGNSSPVERDPYSCSRYLVLKIIAITNTFIFDWTARIRAGANINQFILFSCPLPSKLFFDTQHQRPKAFLSHSALRLTCNHAGYLPLWQEQLGNEWREPNKEPLTFPVLSTDDERWQIRAAIDAVVADAYGLNREQYAHILSTFSHKSYLKAPQLCLACFDELQNIGLEAFTQKYDPYWDIPLNENLPKPVIELPTPEVNTNAVSTDDGTFQLTAPPTEKPKSRRKKK</sequence>
<dbReference type="PANTHER" id="PTHR33841:SF1">
    <property type="entry name" value="DNA METHYLTRANSFERASE A"/>
    <property type="match status" value="1"/>
</dbReference>
<dbReference type="Proteomes" id="UP000185860">
    <property type="component" value="Unassembled WGS sequence"/>
</dbReference>
<dbReference type="InterPro" id="IPR003356">
    <property type="entry name" value="DNA_methylase_A-5"/>
</dbReference>
<comment type="caution">
    <text evidence="7">The sequence shown here is derived from an EMBL/GenBank/DDBJ whole genome shotgun (WGS) entry which is preliminary data.</text>
</comment>
<dbReference type="STRING" id="454136.NIES2119_28615"/>
<dbReference type="PRINTS" id="PR00507">
    <property type="entry name" value="N12N6MTFRASE"/>
</dbReference>
<feature type="domain" description="DNA methylase adenine-specific" evidence="6">
    <location>
        <begin position="561"/>
        <end position="625"/>
    </location>
</feature>
<evidence type="ECO:0000256" key="3">
    <source>
        <dbReference type="ARBA" id="ARBA00022679"/>
    </source>
</evidence>
<evidence type="ECO:0000256" key="1">
    <source>
        <dbReference type="ARBA" id="ARBA00011900"/>
    </source>
</evidence>
<dbReference type="GO" id="GO:0009007">
    <property type="term" value="F:site-specific DNA-methyltransferase (adenine-specific) activity"/>
    <property type="evidence" value="ECO:0007669"/>
    <property type="project" value="UniProtKB-EC"/>
</dbReference>
<evidence type="ECO:0000313" key="7">
    <source>
        <dbReference type="EMBL" id="OKH31443.1"/>
    </source>
</evidence>
<keyword evidence="3" id="KW-0808">Transferase</keyword>
<evidence type="ECO:0000256" key="5">
    <source>
        <dbReference type="SAM" id="MobiDB-lite"/>
    </source>
</evidence>
<feature type="compositionally biased region" description="Acidic residues" evidence="5">
    <location>
        <begin position="515"/>
        <end position="531"/>
    </location>
</feature>
<dbReference type="EC" id="2.1.1.72" evidence="1"/>
<dbReference type="GO" id="GO:0003677">
    <property type="term" value="F:DNA binding"/>
    <property type="evidence" value="ECO:0007669"/>
    <property type="project" value="InterPro"/>
</dbReference>
<dbReference type="InterPro" id="IPR029063">
    <property type="entry name" value="SAM-dependent_MTases_sf"/>
</dbReference>